<evidence type="ECO:0000256" key="5">
    <source>
        <dbReference type="ARBA" id="ARBA00022692"/>
    </source>
</evidence>
<feature type="domain" description="NADH:quinone oxidoreductase/Mrp antiporter transmembrane" evidence="12">
    <location>
        <begin position="127"/>
        <end position="400"/>
    </location>
</feature>
<evidence type="ECO:0000256" key="2">
    <source>
        <dbReference type="ARBA" id="ARBA00022448"/>
    </source>
</evidence>
<dbReference type="AlphaFoldDB" id="A0A4R7I103"/>
<feature type="transmembrane region" description="Helical" evidence="11">
    <location>
        <begin position="72"/>
        <end position="95"/>
    </location>
</feature>
<gene>
    <name evidence="16" type="ORF">BDK89_2699</name>
</gene>
<keyword evidence="6 11" id="KW-1133">Transmembrane helix</keyword>
<dbReference type="InterPro" id="IPR001516">
    <property type="entry name" value="Proton_antipo_N"/>
</dbReference>
<evidence type="ECO:0000313" key="16">
    <source>
        <dbReference type="EMBL" id="TDT17095.1"/>
    </source>
</evidence>
<feature type="transmembrane region" description="Helical" evidence="11">
    <location>
        <begin position="266"/>
        <end position="286"/>
    </location>
</feature>
<comment type="caution">
    <text evidence="16">The sequence shown here is derived from an EMBL/GenBank/DDBJ whole genome shotgun (WGS) entry which is preliminary data.</text>
</comment>
<feature type="transmembrane region" description="Helical" evidence="11">
    <location>
        <begin position="133"/>
        <end position="153"/>
    </location>
</feature>
<protein>
    <submittedName>
        <fullName evidence="16">Multicomponent Na+:H+ antiporter subunit A</fullName>
    </submittedName>
</protein>
<evidence type="ECO:0000256" key="6">
    <source>
        <dbReference type="ARBA" id="ARBA00022989"/>
    </source>
</evidence>
<feature type="transmembrane region" description="Helical" evidence="11">
    <location>
        <begin position="319"/>
        <end position="342"/>
    </location>
</feature>
<feature type="transmembrane region" description="Helical" evidence="11">
    <location>
        <begin position="584"/>
        <end position="604"/>
    </location>
</feature>
<evidence type="ECO:0000256" key="7">
    <source>
        <dbReference type="ARBA" id="ARBA00023065"/>
    </source>
</evidence>
<dbReference type="Pfam" id="PF20501">
    <property type="entry name" value="MbhE"/>
    <property type="match status" value="1"/>
</dbReference>
<dbReference type="PANTHER" id="PTHR43373">
    <property type="entry name" value="NA(+)/H(+) ANTIPORTER SUBUNIT"/>
    <property type="match status" value="1"/>
</dbReference>
<feature type="transmembrane region" description="Helical" evidence="11">
    <location>
        <begin position="165"/>
        <end position="185"/>
    </location>
</feature>
<feature type="transmembrane region" description="Helical" evidence="11">
    <location>
        <begin position="363"/>
        <end position="383"/>
    </location>
</feature>
<feature type="transmembrane region" description="Helical" evidence="11">
    <location>
        <begin position="30"/>
        <end position="52"/>
    </location>
</feature>
<keyword evidence="3" id="KW-0050">Antiport</keyword>
<feature type="transmembrane region" description="Helical" evidence="11">
    <location>
        <begin position="668"/>
        <end position="688"/>
    </location>
</feature>
<evidence type="ECO:0000259" key="13">
    <source>
        <dbReference type="Pfam" id="PF00662"/>
    </source>
</evidence>
<dbReference type="InterPro" id="IPR046806">
    <property type="entry name" value="MrpA_C/MbhE"/>
</dbReference>
<reference evidence="16 17" key="1">
    <citation type="submission" date="2019-03" db="EMBL/GenBank/DDBJ databases">
        <title>Sequencing the genomes of 1000 actinobacteria strains.</title>
        <authorList>
            <person name="Klenk H.-P."/>
        </authorList>
    </citation>
    <scope>NUCLEOTIDE SEQUENCE [LARGE SCALE GENOMIC DNA]</scope>
    <source>
        <strain evidence="16 17">DSM 18936</strain>
    </source>
</reference>
<evidence type="ECO:0000313" key="17">
    <source>
        <dbReference type="Proteomes" id="UP000294558"/>
    </source>
</evidence>
<feature type="domain" description="NADH-Ubiquinone oxidoreductase (complex I) chain 5 N-terminal" evidence="13">
    <location>
        <begin position="64"/>
        <end position="110"/>
    </location>
</feature>
<accession>A0A4R7I103</accession>
<evidence type="ECO:0000259" key="15">
    <source>
        <dbReference type="Pfam" id="PF20501"/>
    </source>
</evidence>
<dbReference type="Proteomes" id="UP000294558">
    <property type="component" value="Unassembled WGS sequence"/>
</dbReference>
<feature type="transmembrane region" description="Helical" evidence="11">
    <location>
        <begin position="611"/>
        <end position="628"/>
    </location>
</feature>
<evidence type="ECO:0000256" key="9">
    <source>
        <dbReference type="RuleBase" id="RU000320"/>
    </source>
</evidence>
<evidence type="ECO:0000259" key="14">
    <source>
        <dbReference type="Pfam" id="PF13244"/>
    </source>
</evidence>
<dbReference type="InterPro" id="IPR025383">
    <property type="entry name" value="MrpA_C/MbhD"/>
</dbReference>
<keyword evidence="2" id="KW-0813">Transport</keyword>
<dbReference type="PANTHER" id="PTHR43373:SF1">
    <property type="entry name" value="NA(+)_H(+) ANTIPORTER SUBUNIT A"/>
    <property type="match status" value="1"/>
</dbReference>
<dbReference type="RefSeq" id="WP_166657569.1">
    <property type="nucleotide sequence ID" value="NZ_SOAU01000001.1"/>
</dbReference>
<evidence type="ECO:0000256" key="8">
    <source>
        <dbReference type="ARBA" id="ARBA00023136"/>
    </source>
</evidence>
<comment type="subcellular location">
    <subcellularLocation>
        <location evidence="1">Cell membrane</location>
        <topology evidence="1">Multi-pass membrane protein</topology>
    </subcellularLocation>
    <subcellularLocation>
        <location evidence="9">Membrane</location>
        <topology evidence="9">Multi-pass membrane protein</topology>
    </subcellularLocation>
</comment>
<dbReference type="GO" id="GO:0006811">
    <property type="term" value="P:monoatomic ion transport"/>
    <property type="evidence" value="ECO:0007669"/>
    <property type="project" value="UniProtKB-KW"/>
</dbReference>
<proteinExistence type="predicted"/>
<feature type="transmembrane region" description="Helical" evidence="11">
    <location>
        <begin position="403"/>
        <end position="425"/>
    </location>
</feature>
<keyword evidence="8 11" id="KW-0472">Membrane</keyword>
<feature type="transmembrane region" description="Helical" evidence="11">
    <location>
        <begin position="634"/>
        <end position="656"/>
    </location>
</feature>
<dbReference type="GO" id="GO:0015297">
    <property type="term" value="F:antiporter activity"/>
    <property type="evidence" value="ECO:0007669"/>
    <property type="project" value="UniProtKB-KW"/>
</dbReference>
<evidence type="ECO:0000256" key="1">
    <source>
        <dbReference type="ARBA" id="ARBA00004651"/>
    </source>
</evidence>
<feature type="transmembrane region" description="Helical" evidence="11">
    <location>
        <begin position="446"/>
        <end position="466"/>
    </location>
</feature>
<feature type="transmembrane region" description="Helical" evidence="11">
    <location>
        <begin position="486"/>
        <end position="514"/>
    </location>
</feature>
<feature type="transmembrane region" description="Helical" evidence="11">
    <location>
        <begin position="293"/>
        <end position="313"/>
    </location>
</feature>
<evidence type="ECO:0000259" key="12">
    <source>
        <dbReference type="Pfam" id="PF00361"/>
    </source>
</evidence>
<dbReference type="PRINTS" id="PR01434">
    <property type="entry name" value="NADHDHGNASE5"/>
</dbReference>
<dbReference type="Gene3D" id="1.20.120.1200">
    <property type="entry name" value="NADH-ubiquinone/plastoquinone oxidoreductase chain 6, subunit NuoJ"/>
    <property type="match status" value="1"/>
</dbReference>
<feature type="domain" description="MrpA C-terminal/MbhD" evidence="14">
    <location>
        <begin position="593"/>
        <end position="657"/>
    </location>
</feature>
<dbReference type="Pfam" id="PF00361">
    <property type="entry name" value="Proton_antipo_M"/>
    <property type="match status" value="1"/>
</dbReference>
<keyword evidence="17" id="KW-1185">Reference proteome</keyword>
<organism evidence="16 17">
    <name type="scientific">Ilumatobacter fluminis</name>
    <dbReference type="NCBI Taxonomy" id="467091"/>
    <lineage>
        <taxon>Bacteria</taxon>
        <taxon>Bacillati</taxon>
        <taxon>Actinomycetota</taxon>
        <taxon>Acidimicrobiia</taxon>
        <taxon>Acidimicrobiales</taxon>
        <taxon>Ilumatobacteraceae</taxon>
        <taxon>Ilumatobacter</taxon>
    </lineage>
</organism>
<dbReference type="Pfam" id="PF00662">
    <property type="entry name" value="Proton_antipo_N"/>
    <property type="match status" value="1"/>
</dbReference>
<evidence type="ECO:0000256" key="11">
    <source>
        <dbReference type="SAM" id="Phobius"/>
    </source>
</evidence>
<feature type="region of interest" description="Disordered" evidence="10">
    <location>
        <begin position="752"/>
        <end position="772"/>
    </location>
</feature>
<feature type="transmembrane region" description="Helical" evidence="11">
    <location>
        <begin position="107"/>
        <end position="127"/>
    </location>
</feature>
<feature type="transmembrane region" description="Helical" evidence="11">
    <location>
        <begin position="552"/>
        <end position="572"/>
    </location>
</feature>
<evidence type="ECO:0000256" key="4">
    <source>
        <dbReference type="ARBA" id="ARBA00022475"/>
    </source>
</evidence>
<keyword evidence="4" id="KW-1003">Cell membrane</keyword>
<dbReference type="InterPro" id="IPR042106">
    <property type="entry name" value="Nuo/plastoQ_OxRdtase_6_NuoJ"/>
</dbReference>
<keyword evidence="5 9" id="KW-0812">Transmembrane</keyword>
<evidence type="ECO:0000256" key="3">
    <source>
        <dbReference type="ARBA" id="ARBA00022449"/>
    </source>
</evidence>
<dbReference type="Pfam" id="PF13244">
    <property type="entry name" value="MbhD"/>
    <property type="match status" value="1"/>
</dbReference>
<feature type="transmembrane region" description="Helical" evidence="11">
    <location>
        <begin position="728"/>
        <end position="748"/>
    </location>
</feature>
<feature type="transmembrane region" description="Helical" evidence="11">
    <location>
        <begin position="6"/>
        <end position="23"/>
    </location>
</feature>
<feature type="transmembrane region" description="Helical" evidence="11">
    <location>
        <begin position="197"/>
        <end position="215"/>
    </location>
</feature>
<keyword evidence="7" id="KW-0406">Ion transport</keyword>
<feature type="domain" description="MrpA C-terminal/MbhE" evidence="15">
    <location>
        <begin position="667"/>
        <end position="749"/>
    </location>
</feature>
<dbReference type="GO" id="GO:0005886">
    <property type="term" value="C:plasma membrane"/>
    <property type="evidence" value="ECO:0007669"/>
    <property type="project" value="UniProtKB-SubCell"/>
</dbReference>
<evidence type="ECO:0000256" key="10">
    <source>
        <dbReference type="SAM" id="MobiDB-lite"/>
    </source>
</evidence>
<name>A0A4R7I103_9ACTN</name>
<sequence>MSDSSIIWLLLASFGVAVLVLASRPWSGRTAFSIAAVPPALTSVCSIVWLAAGDSLTASVTWVEGLGLEVAFRIDALTALLGLIVAGIGVAVFVYAAGYFSSGAAGLGRFAATLLAFSGSMLGLVWADSVWTLFVFWEMTSVTSFLLVGHKYADPTAQIAARRALLITAAGGLVLLAGLLVLTGADGSTRLGALQPVGGTTGAVAAVLVVVAAATKSAQVPFHVWLPGAMAAPTPVSAYLHSATMVKAGIILLAVLQPALGDTGPWLPLVVGVGLATMLWGAIGALRQTDAKLILAWGTVSQLGLMVALLGVGEGKATFAAVSILVAHAVFKAALFMVVGEIDVRTGTREIAELGGLWRSMPVAFGVAVLSGLSMAGVPPLLGFAAKEAGIEAALQLGGAERAVLLAGVVGGSVLTVAYTLRFLLGVFAGTEPDGLTVAPRRPAMTVVSGLLGLASLVGFVLLGVVSDRVRAGAVRIDPAAEAYTLLRWPGLTTAFAISMAIVAAGAVLGLVLVRRDSAAPRPLGADAVDAMVTVTLRSARRVAGVVQHGSLPGYVLTAAVVAALAAVPFVTEIDVDTLRPWDSPAQVVLGAIVLGAAIALTLVPNRLGAALGLGAVGFAVAGLFVVQGSPDLALTQLLVETVIVVGFVVGLGHLGRDFPRFGLLWRQVRIAVSVLVGIAVAAALAAAGSRPTGAPPRQALVEESVETGGGNNIVNVVLTDIRALDTWGEIIVLVAVSVGVVSLARAGRDEQAGQRDRVAPETERELTEVAS</sequence>
<dbReference type="InterPro" id="IPR050616">
    <property type="entry name" value="CPA3_Na-H_Antiporter_A"/>
</dbReference>
<dbReference type="InterPro" id="IPR001750">
    <property type="entry name" value="ND/Mrp_TM"/>
</dbReference>
<dbReference type="EMBL" id="SOAU01000001">
    <property type="protein sequence ID" value="TDT17095.1"/>
    <property type="molecule type" value="Genomic_DNA"/>
</dbReference>